<proteinExistence type="predicted"/>
<reference evidence="3" key="1">
    <citation type="journal article" date="2020" name="BMC Genomics">
        <title>Correction to: Identification and distribution of gene clusters required for synthesis of sphingolipid metabolism inhibitors in diverse species of the filamentous fungus Fusarium.</title>
        <authorList>
            <person name="Kim H.S."/>
            <person name="Lohmar J.M."/>
            <person name="Busman M."/>
            <person name="Brown D.W."/>
            <person name="Naumann T.A."/>
            <person name="Divon H.H."/>
            <person name="Lysoe E."/>
            <person name="Uhlig S."/>
            <person name="Proctor R.H."/>
        </authorList>
    </citation>
    <scope>NUCLEOTIDE SEQUENCE</scope>
    <source>
        <strain evidence="3">NRRL 20472</strain>
    </source>
</reference>
<dbReference type="AlphaFoldDB" id="A0A8H4TQ97"/>
<feature type="compositionally biased region" description="Polar residues" evidence="2">
    <location>
        <begin position="35"/>
        <end position="48"/>
    </location>
</feature>
<dbReference type="EMBL" id="JABEXW010000571">
    <property type="protein sequence ID" value="KAF4962096.1"/>
    <property type="molecule type" value="Genomic_DNA"/>
</dbReference>
<evidence type="ECO:0000313" key="4">
    <source>
        <dbReference type="Proteomes" id="UP000622797"/>
    </source>
</evidence>
<keyword evidence="4" id="KW-1185">Reference proteome</keyword>
<name>A0A8H4TQ97_9HYPO</name>
<keyword evidence="1" id="KW-0175">Coiled coil</keyword>
<feature type="coiled-coil region" evidence="1">
    <location>
        <begin position="177"/>
        <end position="250"/>
    </location>
</feature>
<evidence type="ECO:0000256" key="1">
    <source>
        <dbReference type="SAM" id="Coils"/>
    </source>
</evidence>
<evidence type="ECO:0000256" key="2">
    <source>
        <dbReference type="SAM" id="MobiDB-lite"/>
    </source>
</evidence>
<feature type="compositionally biased region" description="Basic and acidic residues" evidence="2">
    <location>
        <begin position="75"/>
        <end position="99"/>
    </location>
</feature>
<reference evidence="3" key="2">
    <citation type="submission" date="2020-05" db="EMBL/GenBank/DDBJ databases">
        <authorList>
            <person name="Kim H.-S."/>
            <person name="Proctor R.H."/>
            <person name="Brown D.W."/>
        </authorList>
    </citation>
    <scope>NUCLEOTIDE SEQUENCE</scope>
    <source>
        <strain evidence="3">NRRL 20472</strain>
    </source>
</reference>
<dbReference type="OrthoDB" id="4755094at2759"/>
<gene>
    <name evidence="3" type="ORF">FSARC_9804</name>
</gene>
<accession>A0A8H4TQ97</accession>
<evidence type="ECO:0000313" key="3">
    <source>
        <dbReference type="EMBL" id="KAF4962096.1"/>
    </source>
</evidence>
<organism evidence="3 4">
    <name type="scientific">Fusarium sarcochroum</name>
    <dbReference type="NCBI Taxonomy" id="1208366"/>
    <lineage>
        <taxon>Eukaryota</taxon>
        <taxon>Fungi</taxon>
        <taxon>Dikarya</taxon>
        <taxon>Ascomycota</taxon>
        <taxon>Pezizomycotina</taxon>
        <taxon>Sordariomycetes</taxon>
        <taxon>Hypocreomycetidae</taxon>
        <taxon>Hypocreales</taxon>
        <taxon>Nectriaceae</taxon>
        <taxon>Fusarium</taxon>
        <taxon>Fusarium lateritium species complex</taxon>
    </lineage>
</organism>
<dbReference type="Proteomes" id="UP000622797">
    <property type="component" value="Unassembled WGS sequence"/>
</dbReference>
<feature type="compositionally biased region" description="Basic and acidic residues" evidence="2">
    <location>
        <begin position="17"/>
        <end position="34"/>
    </location>
</feature>
<sequence>MADSKNSESPPSVPPKEPIKVDKPEARADTKEKNQPQTKTYSEVASTKSDNKREGQDKSLSQEKRPHKMLATTPRNKETDNGVKLTSKADEANEKDAEAGKSITSSDAMELDSPGATTEVFSNASAYQSPPLRRTALPPTAEEFEPLDDLSGFESTSFNHRNDNKLLEENTTLHRHVQDLHRKLTALNTDKQIAEERAERLTEKVDNMKQKMSCNMTEVERSSEALATKAEELTEENQALREQLNDAQSHIFSLQPYRKALTPEEVGQEYDTLVEQVQDWVQKFMDPWLEDHNEGVDALMASVKKRGAEANKFKMILQQYPDLVHGCWFPETDEDILTSLIMRFLHDNIFQTVLYGTAGRYIETISFIENQMQASVEPKRGLHKDLFSVRTWTAEAYNAILSSRQFKPVREERRVQMTKELAGILRVFFEKDKFQWFCENLSSRVVLPAMKLYEKMQISTDHFYTDINPYIVWSGRELSTSTEFVDSINKLDCKNVLKNRKAFNVERLDPPPSKKELYHHLLNVCTVVPALYMRQIGQRDAIKDPIVVRKQQMLVAWGTEEKRRAYVQGGDRTLVSHLHASKYTGEGWAPFWK</sequence>
<feature type="region of interest" description="Disordered" evidence="2">
    <location>
        <begin position="1"/>
        <end position="115"/>
    </location>
</feature>
<protein>
    <submittedName>
        <fullName evidence="3">Uncharacterized protein</fullName>
    </submittedName>
</protein>
<feature type="compositionally biased region" description="Basic and acidic residues" evidence="2">
    <location>
        <begin position="49"/>
        <end position="64"/>
    </location>
</feature>
<comment type="caution">
    <text evidence="3">The sequence shown here is derived from an EMBL/GenBank/DDBJ whole genome shotgun (WGS) entry which is preliminary data.</text>
</comment>